<evidence type="ECO:0000313" key="2">
    <source>
        <dbReference type="Proteomes" id="UP001060085"/>
    </source>
</evidence>
<evidence type="ECO:0000313" key="1">
    <source>
        <dbReference type="EMBL" id="KAI5649533.1"/>
    </source>
</evidence>
<dbReference type="EMBL" id="CM044708">
    <property type="protein sequence ID" value="KAI5649533.1"/>
    <property type="molecule type" value="Genomic_DNA"/>
</dbReference>
<reference evidence="2" key="1">
    <citation type="journal article" date="2023" name="Nat. Plants">
        <title>Single-cell RNA sequencing provides a high-resolution roadmap for understanding the multicellular compartmentation of specialized metabolism.</title>
        <authorList>
            <person name="Sun S."/>
            <person name="Shen X."/>
            <person name="Li Y."/>
            <person name="Li Y."/>
            <person name="Wang S."/>
            <person name="Li R."/>
            <person name="Zhang H."/>
            <person name="Shen G."/>
            <person name="Guo B."/>
            <person name="Wei J."/>
            <person name="Xu J."/>
            <person name="St-Pierre B."/>
            <person name="Chen S."/>
            <person name="Sun C."/>
        </authorList>
    </citation>
    <scope>NUCLEOTIDE SEQUENCE [LARGE SCALE GENOMIC DNA]</scope>
</reference>
<protein>
    <submittedName>
        <fullName evidence="1">Uncharacterized protein</fullName>
    </submittedName>
</protein>
<accession>A0ACB9ZPM0</accession>
<sequence>MGKNYQSLSPDFRPDGRKWLAARPTEEQLYQTEQFRKSHVPPRNILRFFREQDVGCTVSAQKIYNVIAKIKRNRMLGRNTVEEVLCLSIERSNVLSDIVVAHPTSIAMIRTWPYVLITDTTYKTNKDDSDRKELHSGNNFYVLYILHLLCQMARVQLSINEHSVLKVWLSTCHGDLDTVFLNIDSLIQRQIKIMDELKKAREMVEELGSNCLHYLRKSHSLPCACELVHRRLEINSDIPEQHDRDMDSEMSDLTLLIHEISNYPISKVREVRRLIKGVISPVLPEDHCQPLTTPSETAITRGRRKTNSTKRDKSHWEYVSVAHRKIEKSSGSSSGSGSGSGSGFGPSPRGRGRLPHRGRGRGRGPNSGRSSLSCVVNPNAPSTPFPFNNAFLGSIYECILNWKNVVGDGNCGFRAVSNFLFGDENHWVEIRRRMCFDLHHHMNLYVQLFASVERVTELIRQTNWEEGSAPADYWKDTPDHLYVIANTFNL</sequence>
<gene>
    <name evidence="1" type="ORF">M9H77_35538</name>
</gene>
<proteinExistence type="predicted"/>
<dbReference type="Proteomes" id="UP001060085">
    <property type="component" value="Linkage Group LG08"/>
</dbReference>
<comment type="caution">
    <text evidence="1">The sequence shown here is derived from an EMBL/GenBank/DDBJ whole genome shotgun (WGS) entry which is preliminary data.</text>
</comment>
<name>A0ACB9ZPM0_CATRO</name>
<keyword evidence="2" id="KW-1185">Reference proteome</keyword>
<organism evidence="1 2">
    <name type="scientific">Catharanthus roseus</name>
    <name type="common">Madagascar periwinkle</name>
    <name type="synonym">Vinca rosea</name>
    <dbReference type="NCBI Taxonomy" id="4058"/>
    <lineage>
        <taxon>Eukaryota</taxon>
        <taxon>Viridiplantae</taxon>
        <taxon>Streptophyta</taxon>
        <taxon>Embryophyta</taxon>
        <taxon>Tracheophyta</taxon>
        <taxon>Spermatophyta</taxon>
        <taxon>Magnoliopsida</taxon>
        <taxon>eudicotyledons</taxon>
        <taxon>Gunneridae</taxon>
        <taxon>Pentapetalae</taxon>
        <taxon>asterids</taxon>
        <taxon>lamiids</taxon>
        <taxon>Gentianales</taxon>
        <taxon>Apocynaceae</taxon>
        <taxon>Rauvolfioideae</taxon>
        <taxon>Vinceae</taxon>
        <taxon>Catharanthinae</taxon>
        <taxon>Catharanthus</taxon>
    </lineage>
</organism>